<accession>A0A9D4IC45</accession>
<gene>
    <name evidence="4" type="ORF">DPMN_189343</name>
</gene>
<name>A0A9D4IC45_DREPO</name>
<dbReference type="Pfam" id="PF07678">
    <property type="entry name" value="TED_complement"/>
    <property type="match status" value="1"/>
</dbReference>
<keyword evidence="2" id="KW-0882">Thioester bond</keyword>
<reference evidence="4" key="1">
    <citation type="journal article" date="2019" name="bioRxiv">
        <title>The Genome of the Zebra Mussel, Dreissena polymorpha: A Resource for Invasive Species Research.</title>
        <authorList>
            <person name="McCartney M.A."/>
            <person name="Auch B."/>
            <person name="Kono T."/>
            <person name="Mallez S."/>
            <person name="Zhang Y."/>
            <person name="Obille A."/>
            <person name="Becker A."/>
            <person name="Abrahante J.E."/>
            <person name="Garbe J."/>
            <person name="Badalamenti J.P."/>
            <person name="Herman A."/>
            <person name="Mangelson H."/>
            <person name="Liachko I."/>
            <person name="Sullivan S."/>
            <person name="Sone E.D."/>
            <person name="Koren S."/>
            <person name="Silverstein K.A.T."/>
            <person name="Beckman K.B."/>
            <person name="Gohl D.M."/>
        </authorList>
    </citation>
    <scope>NUCLEOTIDE SEQUENCE</scope>
    <source>
        <strain evidence="4">Duluth1</strain>
        <tissue evidence="4">Whole animal</tissue>
    </source>
</reference>
<evidence type="ECO:0000259" key="3">
    <source>
        <dbReference type="Pfam" id="PF07678"/>
    </source>
</evidence>
<evidence type="ECO:0000256" key="2">
    <source>
        <dbReference type="ARBA" id="ARBA00022966"/>
    </source>
</evidence>
<dbReference type="SUPFAM" id="SSF48239">
    <property type="entry name" value="Terpenoid cyclases/Protein prenyltransferases"/>
    <property type="match status" value="1"/>
</dbReference>
<organism evidence="4 5">
    <name type="scientific">Dreissena polymorpha</name>
    <name type="common">Zebra mussel</name>
    <name type="synonym">Mytilus polymorpha</name>
    <dbReference type="NCBI Taxonomy" id="45954"/>
    <lineage>
        <taxon>Eukaryota</taxon>
        <taxon>Metazoa</taxon>
        <taxon>Spiralia</taxon>
        <taxon>Lophotrochozoa</taxon>
        <taxon>Mollusca</taxon>
        <taxon>Bivalvia</taxon>
        <taxon>Autobranchia</taxon>
        <taxon>Heteroconchia</taxon>
        <taxon>Euheterodonta</taxon>
        <taxon>Imparidentia</taxon>
        <taxon>Neoheterodontei</taxon>
        <taxon>Myida</taxon>
        <taxon>Dreissenoidea</taxon>
        <taxon>Dreissenidae</taxon>
        <taxon>Dreissena</taxon>
    </lineage>
</organism>
<dbReference type="InterPro" id="IPR011626">
    <property type="entry name" value="Alpha-macroglobulin_TED"/>
</dbReference>
<keyword evidence="1" id="KW-0732">Signal</keyword>
<dbReference type="InterPro" id="IPR050473">
    <property type="entry name" value="A2M/Complement_sys"/>
</dbReference>
<keyword evidence="5" id="KW-1185">Reference proteome</keyword>
<dbReference type="InterPro" id="IPR008930">
    <property type="entry name" value="Terpenoid_cyclase/PrenylTrfase"/>
</dbReference>
<reference evidence="4" key="2">
    <citation type="submission" date="2020-11" db="EMBL/GenBank/DDBJ databases">
        <authorList>
            <person name="McCartney M.A."/>
            <person name="Auch B."/>
            <person name="Kono T."/>
            <person name="Mallez S."/>
            <person name="Becker A."/>
            <person name="Gohl D.M."/>
            <person name="Silverstein K.A.T."/>
            <person name="Koren S."/>
            <person name="Bechman K.B."/>
            <person name="Herman A."/>
            <person name="Abrahante J.E."/>
            <person name="Garbe J."/>
        </authorList>
    </citation>
    <scope>NUCLEOTIDE SEQUENCE</scope>
    <source>
        <strain evidence="4">Duluth1</strain>
        <tissue evidence="4">Whole animal</tissue>
    </source>
</reference>
<protein>
    <recommendedName>
        <fullName evidence="3">Alpha-macroglobulin-like TED domain-containing protein</fullName>
    </recommendedName>
</protein>
<sequence>MYWSNSSVADSYAVETTAYALLAFLKFDDFKTSHKIVAWLMTQSDAIGKWRSTQATVIAMQALAIYSGRTYYLLDDLNVIIEKGKWHYRQIVNRDNSLLQILIPDLPVQIGDKKFDVTASGQGSGILQIDMFYNRKARDDEICPFDISVIDVQPVDSDIANNPNKDLLKSRKCNVCGYCQEPESLGL</sequence>
<evidence type="ECO:0000313" key="4">
    <source>
        <dbReference type="EMBL" id="KAH3754662.1"/>
    </source>
</evidence>
<dbReference type="Proteomes" id="UP000828390">
    <property type="component" value="Unassembled WGS sequence"/>
</dbReference>
<dbReference type="AlphaFoldDB" id="A0A9D4IC45"/>
<proteinExistence type="predicted"/>
<dbReference type="GO" id="GO:0005615">
    <property type="term" value="C:extracellular space"/>
    <property type="evidence" value="ECO:0007669"/>
    <property type="project" value="InterPro"/>
</dbReference>
<comment type="caution">
    <text evidence="4">The sequence shown here is derived from an EMBL/GenBank/DDBJ whole genome shotgun (WGS) entry which is preliminary data.</text>
</comment>
<evidence type="ECO:0000313" key="5">
    <source>
        <dbReference type="Proteomes" id="UP000828390"/>
    </source>
</evidence>
<dbReference type="Gene3D" id="1.50.10.20">
    <property type="match status" value="1"/>
</dbReference>
<evidence type="ECO:0000256" key="1">
    <source>
        <dbReference type="ARBA" id="ARBA00022729"/>
    </source>
</evidence>
<dbReference type="PANTHER" id="PTHR11412">
    <property type="entry name" value="MACROGLOBULIN / COMPLEMENT"/>
    <property type="match status" value="1"/>
</dbReference>
<feature type="domain" description="Alpha-macroglobulin-like TED" evidence="3">
    <location>
        <begin position="8"/>
        <end position="66"/>
    </location>
</feature>
<dbReference type="EMBL" id="JAIWYP010000010">
    <property type="protein sequence ID" value="KAH3754662.1"/>
    <property type="molecule type" value="Genomic_DNA"/>
</dbReference>
<dbReference type="PANTHER" id="PTHR11412:SF136">
    <property type="entry name" value="CD109 ANTIGEN"/>
    <property type="match status" value="1"/>
</dbReference>